<reference evidence="1 2" key="1">
    <citation type="submission" date="2020-09" db="EMBL/GenBank/DDBJ databases">
        <title>Draft Genome Sequence of Aminobacter carboxidus type strain DSM 1086, a soil Gram-negative carboxydobacterium.</title>
        <authorList>
            <person name="Turrini P."/>
            <person name="Tescari M."/>
            <person name="Artuso I."/>
            <person name="Lugli G.A."/>
            <person name="Frangipani E."/>
            <person name="Ventura M."/>
            <person name="Visca P."/>
        </authorList>
    </citation>
    <scope>NUCLEOTIDE SEQUENCE [LARGE SCALE GENOMIC DNA]</scope>
    <source>
        <strain evidence="1 2">DSM 1086</strain>
    </source>
</reference>
<organism evidence="1 2">
    <name type="scientific">Aminobacter carboxidus</name>
    <dbReference type="NCBI Taxonomy" id="376165"/>
    <lineage>
        <taxon>Bacteria</taxon>
        <taxon>Pseudomonadati</taxon>
        <taxon>Pseudomonadota</taxon>
        <taxon>Alphaproteobacteria</taxon>
        <taxon>Hyphomicrobiales</taxon>
        <taxon>Phyllobacteriaceae</taxon>
        <taxon>Aminobacter</taxon>
    </lineage>
</organism>
<comment type="caution">
    <text evidence="1">The sequence shown here is derived from an EMBL/GenBank/DDBJ whole genome shotgun (WGS) entry which is preliminary data.</text>
</comment>
<dbReference type="Proteomes" id="UP000598227">
    <property type="component" value="Unassembled WGS sequence"/>
</dbReference>
<evidence type="ECO:0000313" key="1">
    <source>
        <dbReference type="EMBL" id="MBE1203458.1"/>
    </source>
</evidence>
<name>A0ABR9GIF5_9HYPH</name>
<dbReference type="EMBL" id="JACZEP010000001">
    <property type="protein sequence ID" value="MBE1203458.1"/>
    <property type="molecule type" value="Genomic_DNA"/>
</dbReference>
<protein>
    <submittedName>
        <fullName evidence="1">Uncharacterized protein</fullName>
    </submittedName>
</protein>
<evidence type="ECO:0000313" key="2">
    <source>
        <dbReference type="Proteomes" id="UP000598227"/>
    </source>
</evidence>
<accession>A0ABR9GIF5</accession>
<proteinExistence type="predicted"/>
<dbReference type="RefSeq" id="WP_192565587.1">
    <property type="nucleotide sequence ID" value="NZ_JACZEP010000001.1"/>
</dbReference>
<gene>
    <name evidence="1" type="ORF">IHE39_04035</name>
</gene>
<sequence length="150" mass="16396">MLKGDLQKRLEDETHFIIFAANKADAQGLAFQFVAEKITDSSPHVVHAAFDQTADLVESLERDDPRYKDLCDVLKEAALYSGSISIGGAVLVCPQHEAGNTLVVPLSEGDRKRVLLEIIYQMDKAEGGLQWSDEKPLNGVALAKAVQALF</sequence>
<keyword evidence="2" id="KW-1185">Reference proteome</keyword>